<proteinExistence type="predicted"/>
<comment type="caution">
    <text evidence="4">The sequence shown here is derived from an EMBL/GenBank/DDBJ whole genome shotgun (WGS) entry which is preliminary data.</text>
</comment>
<dbReference type="AlphaFoldDB" id="A0A2V3IEU7"/>
<name>A0A2V3IEU7_9FLOR</name>
<dbReference type="PANTHER" id="PTHR13780">
    <property type="entry name" value="AMP-ACTIVATED PROTEIN KINASE, GAMMA REGULATORY SUBUNIT"/>
    <property type="match status" value="1"/>
</dbReference>
<evidence type="ECO:0000256" key="2">
    <source>
        <dbReference type="ARBA" id="ARBA00023122"/>
    </source>
</evidence>
<dbReference type="Gene3D" id="3.10.580.10">
    <property type="entry name" value="CBS-domain"/>
    <property type="match status" value="2"/>
</dbReference>
<evidence type="ECO:0000259" key="3">
    <source>
        <dbReference type="SMART" id="SM00116"/>
    </source>
</evidence>
<dbReference type="Proteomes" id="UP000247409">
    <property type="component" value="Unassembled WGS sequence"/>
</dbReference>
<keyword evidence="4" id="KW-0808">Transferase</keyword>
<evidence type="ECO:0000256" key="1">
    <source>
        <dbReference type="ARBA" id="ARBA00022737"/>
    </source>
</evidence>
<dbReference type="SMART" id="SM00116">
    <property type="entry name" value="CBS"/>
    <property type="match status" value="4"/>
</dbReference>
<protein>
    <submittedName>
        <fullName evidence="4">5'-AMP-activated protein kinase subunit gamma-2</fullName>
    </submittedName>
</protein>
<evidence type="ECO:0000313" key="4">
    <source>
        <dbReference type="EMBL" id="PXF40571.1"/>
    </source>
</evidence>
<dbReference type="SUPFAM" id="SSF54631">
    <property type="entry name" value="CBS-domain pair"/>
    <property type="match status" value="2"/>
</dbReference>
<dbReference type="STRING" id="448386.A0A2V3IEU7"/>
<keyword evidence="4" id="KW-0418">Kinase</keyword>
<gene>
    <name evidence="4" type="ORF">BWQ96_09710</name>
</gene>
<sequence length="303" mass="32361">MATETSEDAMEVEAHYSVPTSPAPHIDALLVTARSQLHQYLSSHAVHELVPAHSRVLIVDANICTQHAFRALGENDVRAAAVLHNGSLCGMLTLTSALHVACDSQLLSRPLYTFVQQSAVQPFISVSADAAQLHAARLLSQTGSPPLAVMHGSEALHWLFAERLLALLEPRFRDAPFLRYSIGSLQLGRYTDLVTADMRMRVEDAARVMISRGLDSLPVTAGGRVVGVLDGEVVGAAAAAGGIGGEVCAFMQQGAVCAREEALGSVIGKLRDGWRRVFVADEQRVVIGVIGLGHLLRFFLSAA</sequence>
<keyword evidence="1" id="KW-0677">Repeat</keyword>
<dbReference type="CDD" id="cd02205">
    <property type="entry name" value="CBS_pair_SF"/>
    <property type="match status" value="1"/>
</dbReference>
<dbReference type="InterPro" id="IPR050511">
    <property type="entry name" value="AMPK_gamma/SDS23_families"/>
</dbReference>
<feature type="domain" description="CBS" evidence="3">
    <location>
        <begin position="253"/>
        <end position="300"/>
    </location>
</feature>
<feature type="domain" description="CBS" evidence="3">
    <location>
        <begin position="192"/>
        <end position="239"/>
    </location>
</feature>
<dbReference type="InterPro" id="IPR046342">
    <property type="entry name" value="CBS_dom_sf"/>
</dbReference>
<dbReference type="GO" id="GO:0016301">
    <property type="term" value="F:kinase activity"/>
    <property type="evidence" value="ECO:0007669"/>
    <property type="project" value="UniProtKB-KW"/>
</dbReference>
<organism evidence="4 5">
    <name type="scientific">Gracilariopsis chorda</name>
    <dbReference type="NCBI Taxonomy" id="448386"/>
    <lineage>
        <taxon>Eukaryota</taxon>
        <taxon>Rhodophyta</taxon>
        <taxon>Florideophyceae</taxon>
        <taxon>Rhodymeniophycidae</taxon>
        <taxon>Gracilariales</taxon>
        <taxon>Gracilariaceae</taxon>
        <taxon>Gracilariopsis</taxon>
    </lineage>
</organism>
<dbReference type="Pfam" id="PF00571">
    <property type="entry name" value="CBS"/>
    <property type="match status" value="1"/>
</dbReference>
<feature type="domain" description="CBS" evidence="3">
    <location>
        <begin position="122"/>
        <end position="169"/>
    </location>
</feature>
<keyword evidence="5" id="KW-1185">Reference proteome</keyword>
<reference evidence="4 5" key="1">
    <citation type="journal article" date="2018" name="Mol. Biol. Evol.">
        <title>Analysis of the draft genome of the red seaweed Gracilariopsis chorda provides insights into genome size evolution in Rhodophyta.</title>
        <authorList>
            <person name="Lee J."/>
            <person name="Yang E.C."/>
            <person name="Graf L."/>
            <person name="Yang J.H."/>
            <person name="Qiu H."/>
            <person name="Zel Zion U."/>
            <person name="Chan C.X."/>
            <person name="Stephens T.G."/>
            <person name="Weber A.P.M."/>
            <person name="Boo G.H."/>
            <person name="Boo S.M."/>
            <person name="Kim K.M."/>
            <person name="Shin Y."/>
            <person name="Jung M."/>
            <person name="Lee S.J."/>
            <person name="Yim H.S."/>
            <person name="Lee J.H."/>
            <person name="Bhattacharya D."/>
            <person name="Yoon H.S."/>
        </authorList>
    </citation>
    <scope>NUCLEOTIDE SEQUENCE [LARGE SCALE GENOMIC DNA]</scope>
    <source>
        <strain evidence="4 5">SKKU-2015</strain>
        <tissue evidence="4">Whole body</tissue>
    </source>
</reference>
<accession>A0A2V3IEU7</accession>
<keyword evidence="2" id="KW-0129">CBS domain</keyword>
<dbReference type="InterPro" id="IPR000644">
    <property type="entry name" value="CBS_dom"/>
</dbReference>
<dbReference type="OrthoDB" id="712at2759"/>
<dbReference type="EMBL" id="NBIV01000281">
    <property type="protein sequence ID" value="PXF40571.1"/>
    <property type="molecule type" value="Genomic_DNA"/>
</dbReference>
<feature type="domain" description="CBS" evidence="3">
    <location>
        <begin position="55"/>
        <end position="102"/>
    </location>
</feature>
<evidence type="ECO:0000313" key="5">
    <source>
        <dbReference type="Proteomes" id="UP000247409"/>
    </source>
</evidence>